<reference evidence="2 3" key="1">
    <citation type="submission" date="2013-09" db="EMBL/GenBank/DDBJ databases">
        <title>Corchorus capsularis genome sequencing.</title>
        <authorList>
            <person name="Alam M."/>
            <person name="Haque M.S."/>
            <person name="Islam M.S."/>
            <person name="Emdad E.M."/>
            <person name="Islam M.M."/>
            <person name="Ahmed B."/>
            <person name="Halim A."/>
            <person name="Hossen Q.M.M."/>
            <person name="Hossain M.Z."/>
            <person name="Ahmed R."/>
            <person name="Khan M.M."/>
            <person name="Islam R."/>
            <person name="Rashid M.M."/>
            <person name="Khan S.A."/>
            <person name="Rahman M.S."/>
            <person name="Alam M."/>
        </authorList>
    </citation>
    <scope>NUCLEOTIDE SEQUENCE [LARGE SCALE GENOMIC DNA]</scope>
    <source>
        <strain evidence="3">cv. CVL-1</strain>
        <tissue evidence="2">Whole seedling</tissue>
    </source>
</reference>
<dbReference type="EMBL" id="AWWV01011759">
    <property type="protein sequence ID" value="OMO70847.1"/>
    <property type="molecule type" value="Genomic_DNA"/>
</dbReference>
<comment type="caution">
    <text evidence="2">The sequence shown here is derived from an EMBL/GenBank/DDBJ whole genome shotgun (WGS) entry which is preliminary data.</text>
</comment>
<sequence>MGRTGSRSKSKAPAYGLRQSRHNGLGKFNLGHLTNFPSHL</sequence>
<evidence type="ECO:0000313" key="2">
    <source>
        <dbReference type="EMBL" id="OMO70847.1"/>
    </source>
</evidence>
<dbReference type="Proteomes" id="UP000188268">
    <property type="component" value="Unassembled WGS sequence"/>
</dbReference>
<organism evidence="2 3">
    <name type="scientific">Corchorus capsularis</name>
    <name type="common">Jute</name>
    <dbReference type="NCBI Taxonomy" id="210143"/>
    <lineage>
        <taxon>Eukaryota</taxon>
        <taxon>Viridiplantae</taxon>
        <taxon>Streptophyta</taxon>
        <taxon>Embryophyta</taxon>
        <taxon>Tracheophyta</taxon>
        <taxon>Spermatophyta</taxon>
        <taxon>Magnoliopsida</taxon>
        <taxon>eudicotyledons</taxon>
        <taxon>Gunneridae</taxon>
        <taxon>Pentapetalae</taxon>
        <taxon>rosids</taxon>
        <taxon>malvids</taxon>
        <taxon>Malvales</taxon>
        <taxon>Malvaceae</taxon>
        <taxon>Grewioideae</taxon>
        <taxon>Apeibeae</taxon>
        <taxon>Corchorus</taxon>
    </lineage>
</organism>
<feature type="region of interest" description="Disordered" evidence="1">
    <location>
        <begin position="1"/>
        <end position="40"/>
    </location>
</feature>
<keyword evidence="3" id="KW-1185">Reference proteome</keyword>
<gene>
    <name evidence="2" type="ORF">CCACVL1_18628</name>
</gene>
<evidence type="ECO:0000256" key="1">
    <source>
        <dbReference type="SAM" id="MobiDB-lite"/>
    </source>
</evidence>
<proteinExistence type="predicted"/>
<dbReference type="Gramene" id="OMO70847">
    <property type="protein sequence ID" value="OMO70847"/>
    <property type="gene ID" value="CCACVL1_18628"/>
</dbReference>
<accession>A0A1R3HKD6</accession>
<feature type="compositionally biased region" description="Basic residues" evidence="1">
    <location>
        <begin position="1"/>
        <end position="10"/>
    </location>
</feature>
<evidence type="ECO:0000313" key="3">
    <source>
        <dbReference type="Proteomes" id="UP000188268"/>
    </source>
</evidence>
<dbReference type="AlphaFoldDB" id="A0A1R3HKD6"/>
<protein>
    <submittedName>
        <fullName evidence="2">Uncharacterized protein</fullName>
    </submittedName>
</protein>
<name>A0A1R3HKD6_COCAP</name>